<evidence type="ECO:0000256" key="7">
    <source>
        <dbReference type="ARBA" id="ARBA00023136"/>
    </source>
</evidence>
<evidence type="ECO:0000313" key="10">
    <source>
        <dbReference type="Proteomes" id="UP000199158"/>
    </source>
</evidence>
<evidence type="ECO:0000313" key="9">
    <source>
        <dbReference type="EMBL" id="SEM54586.1"/>
    </source>
</evidence>
<accession>A0A1H7Z8D6</accession>
<dbReference type="RefSeq" id="WP_092751303.1">
    <property type="nucleotide sequence ID" value="NZ_FOCG01000001.1"/>
</dbReference>
<feature type="transmembrane region" description="Helical" evidence="8">
    <location>
        <begin position="265"/>
        <end position="292"/>
    </location>
</feature>
<feature type="transmembrane region" description="Helical" evidence="8">
    <location>
        <begin position="165"/>
        <end position="194"/>
    </location>
</feature>
<dbReference type="EMBL" id="FOCG01000001">
    <property type="protein sequence ID" value="SEM54586.1"/>
    <property type="molecule type" value="Genomic_DNA"/>
</dbReference>
<comment type="subcellular location">
    <subcellularLocation>
        <location evidence="1">Cell membrane</location>
        <topology evidence="1">Multi-pass membrane protein</topology>
    </subcellularLocation>
</comment>
<sequence length="329" mass="34822">MAQLIKEKTAEKNSALTQFSKRNMTQIVTFGVLVLLSIGMSFLNPNFLTPKNLINVILQASVIGVLAVGMSFVIFSGGIDLSVGSVMALCCTVMGDLVVNKGVPSFFAVLACFGIGALCGALSGFLISKINMPPFIVTMGAMMLWRGVALEWVDGSGIYGVPRSIGWLGAEYLGAIPFAIILLVLLYLVAWFVFKKTSFGMHAYAIGDNEKAAKLSGIKVDRTKISIYILSGIMCAIAAIIVTGRMNGSTPIVGQGYELEAVAGVAIGGASMSGGVGSIWGTLIGVLIVQVIRNGMNILALSSYYQQIIIGIIIIISVGIDCFRRRKSN</sequence>
<keyword evidence="6 8" id="KW-1133">Transmembrane helix</keyword>
<dbReference type="AlphaFoldDB" id="A0A1H7Z8D6"/>
<feature type="transmembrane region" description="Helical" evidence="8">
    <location>
        <begin position="56"/>
        <end position="75"/>
    </location>
</feature>
<keyword evidence="7 8" id="KW-0472">Membrane</keyword>
<feature type="transmembrane region" description="Helical" evidence="8">
    <location>
        <begin position="133"/>
        <end position="153"/>
    </location>
</feature>
<keyword evidence="4" id="KW-0997">Cell inner membrane</keyword>
<dbReference type="GO" id="GO:0005886">
    <property type="term" value="C:plasma membrane"/>
    <property type="evidence" value="ECO:0007669"/>
    <property type="project" value="UniProtKB-SubCell"/>
</dbReference>
<feature type="transmembrane region" description="Helical" evidence="8">
    <location>
        <begin position="225"/>
        <end position="244"/>
    </location>
</feature>
<proteinExistence type="predicted"/>
<evidence type="ECO:0000256" key="3">
    <source>
        <dbReference type="ARBA" id="ARBA00022475"/>
    </source>
</evidence>
<dbReference type="InterPro" id="IPR001851">
    <property type="entry name" value="ABC_transp_permease"/>
</dbReference>
<keyword evidence="10" id="KW-1185">Reference proteome</keyword>
<evidence type="ECO:0000256" key="1">
    <source>
        <dbReference type="ARBA" id="ARBA00004651"/>
    </source>
</evidence>
<dbReference type="STRING" id="474960.SAMN05216180_0501"/>
<protein>
    <submittedName>
        <fullName evidence="9">Ribose transport system permease protein</fullName>
    </submittedName>
</protein>
<dbReference type="CDD" id="cd06579">
    <property type="entry name" value="TM_PBP1_transp_AraH_like"/>
    <property type="match status" value="1"/>
</dbReference>
<name>A0A1H7Z8D6_9FIRM</name>
<keyword evidence="3" id="KW-1003">Cell membrane</keyword>
<gene>
    <name evidence="9" type="ORF">SAMN05216180_0501</name>
</gene>
<feature type="transmembrane region" description="Helical" evidence="8">
    <location>
        <begin position="304"/>
        <end position="323"/>
    </location>
</feature>
<evidence type="ECO:0000256" key="2">
    <source>
        <dbReference type="ARBA" id="ARBA00022448"/>
    </source>
</evidence>
<reference evidence="9 10" key="1">
    <citation type="submission" date="2016-10" db="EMBL/GenBank/DDBJ databases">
        <authorList>
            <person name="de Groot N.N."/>
        </authorList>
    </citation>
    <scope>NUCLEOTIDE SEQUENCE [LARGE SCALE GENOMIC DNA]</scope>
    <source>
        <strain evidence="9 10">CGMCC 1.5070</strain>
    </source>
</reference>
<organism evidence="9 10">
    <name type="scientific">Hydrogenoanaerobacterium saccharovorans</name>
    <dbReference type="NCBI Taxonomy" id="474960"/>
    <lineage>
        <taxon>Bacteria</taxon>
        <taxon>Bacillati</taxon>
        <taxon>Bacillota</taxon>
        <taxon>Clostridia</taxon>
        <taxon>Eubacteriales</taxon>
        <taxon>Oscillospiraceae</taxon>
        <taxon>Hydrogenoanaerobacterium</taxon>
    </lineage>
</organism>
<keyword evidence="2" id="KW-0813">Transport</keyword>
<evidence type="ECO:0000256" key="8">
    <source>
        <dbReference type="SAM" id="Phobius"/>
    </source>
</evidence>
<evidence type="ECO:0000256" key="6">
    <source>
        <dbReference type="ARBA" id="ARBA00022989"/>
    </source>
</evidence>
<keyword evidence="5 8" id="KW-0812">Transmembrane</keyword>
<evidence type="ECO:0000256" key="4">
    <source>
        <dbReference type="ARBA" id="ARBA00022519"/>
    </source>
</evidence>
<dbReference type="GO" id="GO:0022857">
    <property type="term" value="F:transmembrane transporter activity"/>
    <property type="evidence" value="ECO:0007669"/>
    <property type="project" value="InterPro"/>
</dbReference>
<evidence type="ECO:0000256" key="5">
    <source>
        <dbReference type="ARBA" id="ARBA00022692"/>
    </source>
</evidence>
<dbReference type="OrthoDB" id="9813906at2"/>
<dbReference type="Proteomes" id="UP000199158">
    <property type="component" value="Unassembled WGS sequence"/>
</dbReference>
<dbReference type="PANTHER" id="PTHR32196:SF21">
    <property type="entry name" value="ABC TRANSPORTER PERMEASE PROTEIN YPHD-RELATED"/>
    <property type="match status" value="1"/>
</dbReference>
<feature type="transmembrane region" description="Helical" evidence="8">
    <location>
        <begin position="24"/>
        <end position="44"/>
    </location>
</feature>
<dbReference type="Pfam" id="PF02653">
    <property type="entry name" value="BPD_transp_2"/>
    <property type="match status" value="1"/>
</dbReference>
<dbReference type="PANTHER" id="PTHR32196">
    <property type="entry name" value="ABC TRANSPORTER PERMEASE PROTEIN YPHD-RELATED-RELATED"/>
    <property type="match status" value="1"/>
</dbReference>
<feature type="transmembrane region" description="Helical" evidence="8">
    <location>
        <begin position="106"/>
        <end position="127"/>
    </location>
</feature>